<keyword evidence="2" id="KW-1185">Reference proteome</keyword>
<evidence type="ECO:0000313" key="2">
    <source>
        <dbReference type="Proteomes" id="UP001157910"/>
    </source>
</evidence>
<dbReference type="Proteomes" id="UP001157910">
    <property type="component" value="Unassembled WGS sequence"/>
</dbReference>
<name>A0ABY1QWA2_9SPHN</name>
<evidence type="ECO:0008006" key="3">
    <source>
        <dbReference type="Google" id="ProtNLM"/>
    </source>
</evidence>
<reference evidence="1 2" key="1">
    <citation type="submission" date="2017-05" db="EMBL/GenBank/DDBJ databases">
        <authorList>
            <person name="Varghese N."/>
            <person name="Submissions S."/>
        </authorList>
    </citation>
    <scope>NUCLEOTIDE SEQUENCE [LARGE SCALE GENOMIC DNA]</scope>
    <source>
        <strain evidence="1 2">SM16</strain>
    </source>
</reference>
<gene>
    <name evidence="1" type="ORF">SAMN06296065_11580</name>
</gene>
<proteinExistence type="predicted"/>
<sequence>MQRRRSKNNDLPPPAHSLIPRSADMLGHSAQWVLRLIRNLAGDSRTIEMGAAALAAVGGDRHALVQLGRLCGLLMIVGLDIAIREAGSVSRDEWNFLTCLALAQRRKIPANCPMVGPMIDAELRSALRKEMIGAAQQLKRLGMRLPVLQA</sequence>
<dbReference type="EMBL" id="FXUI01000015">
    <property type="protein sequence ID" value="SMP80897.1"/>
    <property type="molecule type" value="Genomic_DNA"/>
</dbReference>
<protein>
    <recommendedName>
        <fullName evidence="3">HDOD domain-containing protein</fullName>
    </recommendedName>
</protein>
<organism evidence="1 2">
    <name type="scientific">Novosphingobium panipatense</name>
    <dbReference type="NCBI Taxonomy" id="428991"/>
    <lineage>
        <taxon>Bacteria</taxon>
        <taxon>Pseudomonadati</taxon>
        <taxon>Pseudomonadota</taxon>
        <taxon>Alphaproteobacteria</taxon>
        <taxon>Sphingomonadales</taxon>
        <taxon>Sphingomonadaceae</taxon>
        <taxon>Novosphingobium</taxon>
    </lineage>
</organism>
<comment type="caution">
    <text evidence="1">The sequence shown here is derived from an EMBL/GenBank/DDBJ whole genome shotgun (WGS) entry which is preliminary data.</text>
</comment>
<accession>A0ABY1QWA2</accession>
<evidence type="ECO:0000313" key="1">
    <source>
        <dbReference type="EMBL" id="SMP80897.1"/>
    </source>
</evidence>